<feature type="domain" description="Bacterial type II secretion system protein E" evidence="4">
    <location>
        <begin position="390"/>
        <end position="404"/>
    </location>
</feature>
<dbReference type="Proteomes" id="UP000593765">
    <property type="component" value="Chromosome"/>
</dbReference>
<name>A0A7M2WWE3_9BACT</name>
<dbReference type="PANTHER" id="PTHR30258:SF2">
    <property type="entry name" value="COMG OPERON PROTEIN 1"/>
    <property type="match status" value="1"/>
</dbReference>
<dbReference type="Gene3D" id="3.30.300.160">
    <property type="entry name" value="Type II secretion system, protein E, N-terminal domain"/>
    <property type="match status" value="1"/>
</dbReference>
<evidence type="ECO:0000259" key="4">
    <source>
        <dbReference type="PROSITE" id="PS00662"/>
    </source>
</evidence>
<dbReference type="InterPro" id="IPR003593">
    <property type="entry name" value="AAA+_ATPase"/>
</dbReference>
<protein>
    <submittedName>
        <fullName evidence="5">Type II/IV secretion system protein</fullName>
    </submittedName>
</protein>
<reference evidence="5 6" key="1">
    <citation type="submission" date="2020-10" db="EMBL/GenBank/DDBJ databases">
        <title>Wide distribution of Phycisphaera-like planctomycetes from WD2101 soil group in peatlands and genome analysis of the first cultivated representative.</title>
        <authorList>
            <person name="Dedysh S.N."/>
            <person name="Beletsky A.V."/>
            <person name="Ivanova A."/>
            <person name="Kulichevskaya I.S."/>
            <person name="Suzina N.E."/>
            <person name="Philippov D.A."/>
            <person name="Rakitin A.L."/>
            <person name="Mardanov A.V."/>
            <person name="Ravin N.V."/>
        </authorList>
    </citation>
    <scope>NUCLEOTIDE SEQUENCE [LARGE SCALE GENOMIC DNA]</scope>
    <source>
        <strain evidence="5 6">M1803</strain>
    </source>
</reference>
<dbReference type="InterPro" id="IPR001482">
    <property type="entry name" value="T2SS/T4SS_dom"/>
</dbReference>
<evidence type="ECO:0000313" key="5">
    <source>
        <dbReference type="EMBL" id="QOV89815.1"/>
    </source>
</evidence>
<dbReference type="InterPro" id="IPR027417">
    <property type="entry name" value="P-loop_NTPase"/>
</dbReference>
<gene>
    <name evidence="5" type="ORF">IPV69_00120</name>
</gene>
<dbReference type="AlphaFoldDB" id="A0A7M2WWE3"/>
<keyword evidence="2" id="KW-0547">Nucleotide-binding</keyword>
<dbReference type="GO" id="GO:0005886">
    <property type="term" value="C:plasma membrane"/>
    <property type="evidence" value="ECO:0007669"/>
    <property type="project" value="TreeGrafter"/>
</dbReference>
<dbReference type="Pfam" id="PF05157">
    <property type="entry name" value="MshEN"/>
    <property type="match status" value="1"/>
</dbReference>
<dbReference type="Gene3D" id="3.40.50.300">
    <property type="entry name" value="P-loop containing nucleotide triphosphate hydrolases"/>
    <property type="match status" value="1"/>
</dbReference>
<comment type="similarity">
    <text evidence="1">Belongs to the GSP E family.</text>
</comment>
<dbReference type="Pfam" id="PF00437">
    <property type="entry name" value="T2SSE"/>
    <property type="match status" value="1"/>
</dbReference>
<dbReference type="FunFam" id="3.30.450.90:FF:000001">
    <property type="entry name" value="Type II secretion system ATPase GspE"/>
    <property type="match status" value="1"/>
</dbReference>
<keyword evidence="3" id="KW-0067">ATP-binding</keyword>
<dbReference type="SUPFAM" id="SSF52540">
    <property type="entry name" value="P-loop containing nucleoside triphosphate hydrolases"/>
    <property type="match status" value="1"/>
</dbReference>
<dbReference type="KEGG" id="hbs:IPV69_00120"/>
<dbReference type="PROSITE" id="PS00662">
    <property type="entry name" value="T2SP_E"/>
    <property type="match status" value="1"/>
</dbReference>
<sequence length="588" mass="64634">MQDILTTLTRQSLLDEDAAQVAREQLAGGASLDDALDVAIHGVDGEANGQGVAAEEKVLRYLAEQFGLAYVELENVNPPRELLAKFPARILLNHKLLPLEQTPDGVIVATCRVFDSGPLDELRLATGLELRAAIAPSREIDRAAKRVLGVGADTLQSMGADDDDVKVIETNDDDLDLNATAAAQDSSIIKFVNQIMAEALEVRATDVHVEPFENQLRIRYRVDGVLIEAPIPSKIRKYHAAIVSRLKILSHLDIAEKRLPQDGRIRLRVAGREIDLRVSVIPMIHGEAVVLRILDRGDTVLGLEALGMSARDSNIWTKVLDLPHGIILVTGPTGSGKTTTLYAALSKINQTDLKIITIEDPVEYQLRGINQIQVNTKANLSFGAGLRAILRHDPDVVLIGEIRDRETAEIAVQASLTGHLVFSTLHTNDAPGATSRLIDMGVEPYLVASSVEMIAAQRLVRLICKHCREEIPQDEVERMTEGLDDVPRVLYRGRGCRNCQNTGYRGRQSVFEMMPVTDEIRSLILTRSSSRVIRKVAIEQGMKSLRQDGWRLVAAGRTTVDEVIRMTKDENQAVGMEKVASTGDRVID</sequence>
<dbReference type="RefSeq" id="WP_206292874.1">
    <property type="nucleotide sequence ID" value="NZ_CP063458.1"/>
</dbReference>
<dbReference type="SUPFAM" id="SSF160246">
    <property type="entry name" value="EspE N-terminal domain-like"/>
    <property type="match status" value="1"/>
</dbReference>
<dbReference type="InterPro" id="IPR037257">
    <property type="entry name" value="T2SS_E_N_sf"/>
</dbReference>
<evidence type="ECO:0000313" key="6">
    <source>
        <dbReference type="Proteomes" id="UP000593765"/>
    </source>
</evidence>
<dbReference type="SMART" id="SM00382">
    <property type="entry name" value="AAA"/>
    <property type="match status" value="1"/>
</dbReference>
<organism evidence="5 6">
    <name type="scientific">Humisphaera borealis</name>
    <dbReference type="NCBI Taxonomy" id="2807512"/>
    <lineage>
        <taxon>Bacteria</taxon>
        <taxon>Pseudomonadati</taxon>
        <taxon>Planctomycetota</taxon>
        <taxon>Phycisphaerae</taxon>
        <taxon>Tepidisphaerales</taxon>
        <taxon>Tepidisphaeraceae</taxon>
        <taxon>Humisphaera</taxon>
    </lineage>
</organism>
<evidence type="ECO:0000256" key="3">
    <source>
        <dbReference type="ARBA" id="ARBA00022840"/>
    </source>
</evidence>
<evidence type="ECO:0000256" key="1">
    <source>
        <dbReference type="ARBA" id="ARBA00006611"/>
    </source>
</evidence>
<dbReference type="FunFam" id="3.40.50.300:FF:000398">
    <property type="entry name" value="Type IV pilus assembly ATPase PilB"/>
    <property type="match status" value="1"/>
</dbReference>
<dbReference type="CDD" id="cd01129">
    <property type="entry name" value="PulE-GspE-like"/>
    <property type="match status" value="1"/>
</dbReference>
<evidence type="ECO:0000256" key="2">
    <source>
        <dbReference type="ARBA" id="ARBA00022741"/>
    </source>
</evidence>
<dbReference type="PANTHER" id="PTHR30258">
    <property type="entry name" value="TYPE II SECRETION SYSTEM PROTEIN GSPE-RELATED"/>
    <property type="match status" value="1"/>
</dbReference>
<dbReference type="InterPro" id="IPR007831">
    <property type="entry name" value="T2SS_GspE_N"/>
</dbReference>
<dbReference type="Gene3D" id="3.30.450.90">
    <property type="match status" value="1"/>
</dbReference>
<accession>A0A7M2WWE3</accession>
<dbReference type="EMBL" id="CP063458">
    <property type="protein sequence ID" value="QOV89815.1"/>
    <property type="molecule type" value="Genomic_DNA"/>
</dbReference>
<dbReference type="GO" id="GO:0005524">
    <property type="term" value="F:ATP binding"/>
    <property type="evidence" value="ECO:0007669"/>
    <property type="project" value="UniProtKB-KW"/>
</dbReference>
<dbReference type="GO" id="GO:0016887">
    <property type="term" value="F:ATP hydrolysis activity"/>
    <property type="evidence" value="ECO:0007669"/>
    <property type="project" value="TreeGrafter"/>
</dbReference>
<proteinExistence type="inferred from homology"/>
<keyword evidence="6" id="KW-1185">Reference proteome</keyword>